<evidence type="ECO:0000256" key="1">
    <source>
        <dbReference type="ARBA" id="ARBA00004123"/>
    </source>
</evidence>
<sequence length="461" mass="51193">MESEAGMDAANLEVPSKGVRRRGDKWVAEIRNRRLKRGRHPGRKWLGTFSSAAEAREAYLHAVKKIKQPQITSRSSRVRRPQADDVSCSCRLSSSLFTRARSGARKRQESEDKEPHSRRSQRTGVQIGIVGHPSSNRQRKETSVLTDPTDSMEWNSEQAANLGAGLERKGVKRKVNNHPSVVSTKVSQSAVNFKSGIVTLKDASNASKELQQGRNLWSIPPNFFLTSSTEHCTSGSPSSPATSMFLDSEVKNECPVSSSRIKQCDPKQGDDSVSEIRESGPESAQPLTEMTERVPIPGSTGMVGDLSLFSYSSGIVLDDYVKFAADSRGVRHCALVDQALMPDLCPCSEMFIYNQKYCSSCICLWKHRKPCPLAESNPEENVERFAGHKKRRDYLCHADDMRIRTQNFSAFKTKQLISELEAELFVDTHPMGPQATATLSRIPLSSSSGARKGRERGFQNK</sequence>
<evidence type="ECO:0000259" key="7">
    <source>
        <dbReference type="PROSITE" id="PS51032"/>
    </source>
</evidence>
<accession>A0ABD1Y3I0</accession>
<dbReference type="SMART" id="SM00380">
    <property type="entry name" value="AP2"/>
    <property type="match status" value="1"/>
</dbReference>
<evidence type="ECO:0000256" key="2">
    <source>
        <dbReference type="ARBA" id="ARBA00023015"/>
    </source>
</evidence>
<evidence type="ECO:0000313" key="8">
    <source>
        <dbReference type="EMBL" id="KAL2621308.1"/>
    </source>
</evidence>
<keyword evidence="4" id="KW-0804">Transcription</keyword>
<reference evidence="8 9" key="1">
    <citation type="submission" date="2024-09" db="EMBL/GenBank/DDBJ databases">
        <title>Chromosome-scale assembly of Riccia fluitans.</title>
        <authorList>
            <person name="Paukszto L."/>
            <person name="Sawicki J."/>
            <person name="Karawczyk K."/>
            <person name="Piernik-Szablinska J."/>
            <person name="Szczecinska M."/>
            <person name="Mazdziarz M."/>
        </authorList>
    </citation>
    <scope>NUCLEOTIDE SEQUENCE [LARGE SCALE GENOMIC DNA]</scope>
    <source>
        <strain evidence="8">Rf_01</strain>
        <tissue evidence="8">Aerial parts of the thallus</tissue>
    </source>
</reference>
<dbReference type="AlphaFoldDB" id="A0ABD1Y3I0"/>
<feature type="region of interest" description="Disordered" evidence="6">
    <location>
        <begin position="99"/>
        <end position="150"/>
    </location>
</feature>
<dbReference type="SUPFAM" id="SSF54171">
    <property type="entry name" value="DNA-binding domain"/>
    <property type="match status" value="1"/>
</dbReference>
<dbReference type="Gene3D" id="3.30.730.10">
    <property type="entry name" value="AP2/ERF domain"/>
    <property type="match status" value="1"/>
</dbReference>
<feature type="compositionally biased region" description="Basic and acidic residues" evidence="6">
    <location>
        <begin position="262"/>
        <end position="280"/>
    </location>
</feature>
<evidence type="ECO:0000256" key="5">
    <source>
        <dbReference type="ARBA" id="ARBA00023242"/>
    </source>
</evidence>
<keyword evidence="5" id="KW-0539">Nucleus</keyword>
<evidence type="ECO:0000256" key="3">
    <source>
        <dbReference type="ARBA" id="ARBA00023125"/>
    </source>
</evidence>
<evidence type="ECO:0000256" key="4">
    <source>
        <dbReference type="ARBA" id="ARBA00023163"/>
    </source>
</evidence>
<feature type="compositionally biased region" description="Basic and acidic residues" evidence="6">
    <location>
        <begin position="106"/>
        <end position="117"/>
    </location>
</feature>
<feature type="region of interest" description="Disordered" evidence="6">
    <location>
        <begin position="257"/>
        <end position="288"/>
    </location>
</feature>
<evidence type="ECO:0000313" key="9">
    <source>
        <dbReference type="Proteomes" id="UP001605036"/>
    </source>
</evidence>
<dbReference type="InterPro" id="IPR036955">
    <property type="entry name" value="AP2/ERF_dom_sf"/>
</dbReference>
<name>A0ABD1Y3I0_9MARC</name>
<feature type="region of interest" description="Disordered" evidence="6">
    <location>
        <begin position="66"/>
        <end position="85"/>
    </location>
</feature>
<feature type="domain" description="AP2/ERF" evidence="7">
    <location>
        <begin position="15"/>
        <end position="81"/>
    </location>
</feature>
<feature type="region of interest" description="Disordered" evidence="6">
    <location>
        <begin position="436"/>
        <end position="461"/>
    </location>
</feature>
<dbReference type="GO" id="GO:0003677">
    <property type="term" value="F:DNA binding"/>
    <property type="evidence" value="ECO:0007669"/>
    <property type="project" value="UniProtKB-KW"/>
</dbReference>
<protein>
    <recommendedName>
        <fullName evidence="7">AP2/ERF domain-containing protein</fullName>
    </recommendedName>
</protein>
<proteinExistence type="predicted"/>
<comment type="caution">
    <text evidence="8">The sequence shown here is derived from an EMBL/GenBank/DDBJ whole genome shotgun (WGS) entry which is preliminary data.</text>
</comment>
<dbReference type="InterPro" id="IPR001471">
    <property type="entry name" value="AP2/ERF_dom"/>
</dbReference>
<gene>
    <name evidence="8" type="ORF">R1flu_001513</name>
</gene>
<keyword evidence="3" id="KW-0238">DNA-binding</keyword>
<dbReference type="EMBL" id="JBHFFA010000006">
    <property type="protein sequence ID" value="KAL2621308.1"/>
    <property type="molecule type" value="Genomic_DNA"/>
</dbReference>
<keyword evidence="2" id="KW-0805">Transcription regulation</keyword>
<evidence type="ECO:0000256" key="6">
    <source>
        <dbReference type="SAM" id="MobiDB-lite"/>
    </source>
</evidence>
<dbReference type="PROSITE" id="PS51032">
    <property type="entry name" value="AP2_ERF"/>
    <property type="match status" value="1"/>
</dbReference>
<feature type="region of interest" description="Disordered" evidence="6">
    <location>
        <begin position="1"/>
        <end position="22"/>
    </location>
</feature>
<comment type="subcellular location">
    <subcellularLocation>
        <location evidence="1">Nucleus</location>
    </subcellularLocation>
</comment>
<dbReference type="Proteomes" id="UP001605036">
    <property type="component" value="Unassembled WGS sequence"/>
</dbReference>
<keyword evidence="9" id="KW-1185">Reference proteome</keyword>
<feature type="compositionally biased region" description="Polar residues" evidence="6">
    <location>
        <begin position="436"/>
        <end position="449"/>
    </location>
</feature>
<dbReference type="GO" id="GO:0005634">
    <property type="term" value="C:nucleus"/>
    <property type="evidence" value="ECO:0007669"/>
    <property type="project" value="UniProtKB-SubCell"/>
</dbReference>
<dbReference type="InterPro" id="IPR016177">
    <property type="entry name" value="DNA-bd_dom_sf"/>
</dbReference>
<organism evidence="8 9">
    <name type="scientific">Riccia fluitans</name>
    <dbReference type="NCBI Taxonomy" id="41844"/>
    <lineage>
        <taxon>Eukaryota</taxon>
        <taxon>Viridiplantae</taxon>
        <taxon>Streptophyta</taxon>
        <taxon>Embryophyta</taxon>
        <taxon>Marchantiophyta</taxon>
        <taxon>Marchantiopsida</taxon>
        <taxon>Marchantiidae</taxon>
        <taxon>Marchantiales</taxon>
        <taxon>Ricciaceae</taxon>
        <taxon>Riccia</taxon>
    </lineage>
</organism>